<dbReference type="EMBL" id="JAGILA010000003">
    <property type="protein sequence ID" value="MBP2236621.1"/>
    <property type="molecule type" value="Genomic_DNA"/>
</dbReference>
<evidence type="ECO:0000313" key="2">
    <source>
        <dbReference type="Proteomes" id="UP000730739"/>
    </source>
</evidence>
<reference evidence="1 2" key="1">
    <citation type="submission" date="2021-03" db="EMBL/GenBank/DDBJ databases">
        <title>Genomic Encyclopedia of Type Strains, Phase IV (KMG-IV): sequencing the most valuable type-strain genomes for metagenomic binning, comparative biology and taxonomic classification.</title>
        <authorList>
            <person name="Goeker M."/>
        </authorList>
    </citation>
    <scope>NUCLEOTIDE SEQUENCE [LARGE SCALE GENOMIC DNA]</scope>
    <source>
        <strain evidence="1 2">DSM 13372</strain>
    </source>
</reference>
<organism evidence="1 2">
    <name type="scientific">Sinorhizobium kostiense</name>
    <dbReference type="NCBI Taxonomy" id="76747"/>
    <lineage>
        <taxon>Bacteria</taxon>
        <taxon>Pseudomonadati</taxon>
        <taxon>Pseudomonadota</taxon>
        <taxon>Alphaproteobacteria</taxon>
        <taxon>Hyphomicrobiales</taxon>
        <taxon>Rhizobiaceae</taxon>
        <taxon>Sinorhizobium/Ensifer group</taxon>
        <taxon>Sinorhizobium</taxon>
    </lineage>
</organism>
<sequence>MIARVKLAPSQDRPPAVAAADRLALMAGSHHNQLTLCDHLEAIADSLPHGVDRGMCAYAAKMLGPLLRDLHVREEGVVFAWTEERFGDDPLVLTTLELLKNEHFEDECFADELAEMLGQLGRQMLL</sequence>
<keyword evidence="2" id="KW-1185">Reference proteome</keyword>
<dbReference type="RefSeq" id="WP_234710712.1">
    <property type="nucleotide sequence ID" value="NZ_JAGILA010000003.1"/>
</dbReference>
<comment type="caution">
    <text evidence="1">The sequence shown here is derived from an EMBL/GenBank/DDBJ whole genome shotgun (WGS) entry which is preliminary data.</text>
</comment>
<accession>A0ABS4R2L6</accession>
<dbReference type="Proteomes" id="UP000730739">
    <property type="component" value="Unassembled WGS sequence"/>
</dbReference>
<evidence type="ECO:0000313" key="1">
    <source>
        <dbReference type="EMBL" id="MBP2236621.1"/>
    </source>
</evidence>
<name>A0ABS4R2L6_9HYPH</name>
<protein>
    <submittedName>
        <fullName evidence="1">Uncharacterized protein</fullName>
    </submittedName>
</protein>
<gene>
    <name evidence="1" type="ORF">J2Z31_003135</name>
</gene>
<proteinExistence type="predicted"/>